<dbReference type="Proteomes" id="UP001371224">
    <property type="component" value="Unassembled WGS sequence"/>
</dbReference>
<protein>
    <submittedName>
        <fullName evidence="1">DUF6716 putative glycosyltransferase</fullName>
    </submittedName>
</protein>
<reference evidence="1 2" key="1">
    <citation type="submission" date="2024-02" db="EMBL/GenBank/DDBJ databases">
        <authorList>
            <person name="Saticioglu I.B."/>
        </authorList>
    </citation>
    <scope>NUCLEOTIDE SEQUENCE [LARGE SCALE GENOMIC DNA]</scope>
    <source>
        <strain evidence="1 2">Mu-80</strain>
    </source>
</reference>
<dbReference type="SUPFAM" id="SSF53756">
    <property type="entry name" value="UDP-Glycosyltransferase/glycogen phosphorylase"/>
    <property type="match status" value="1"/>
</dbReference>
<evidence type="ECO:0000313" key="2">
    <source>
        <dbReference type="Proteomes" id="UP001371224"/>
    </source>
</evidence>
<accession>A0ABU8LED1</accession>
<dbReference type="RefSeq" id="WP_337333333.1">
    <property type="nucleotide sequence ID" value="NZ_JBBDGM010000016.1"/>
</dbReference>
<comment type="caution">
    <text evidence="1">The sequence shown here is derived from an EMBL/GenBank/DDBJ whole genome shotgun (WGS) entry which is preliminary data.</text>
</comment>
<dbReference type="Gene3D" id="3.40.50.2000">
    <property type="entry name" value="Glycogen Phosphorylase B"/>
    <property type="match status" value="1"/>
</dbReference>
<gene>
    <name evidence="1" type="ORF">WDU99_15350</name>
</gene>
<dbReference type="EMBL" id="JBBDGM010000016">
    <property type="protein sequence ID" value="MEJ1089690.1"/>
    <property type="molecule type" value="Genomic_DNA"/>
</dbReference>
<dbReference type="Pfam" id="PF20471">
    <property type="entry name" value="DUF6716"/>
    <property type="match status" value="1"/>
</dbReference>
<dbReference type="InterPro" id="IPR046561">
    <property type="entry name" value="DUF6716"/>
</dbReference>
<evidence type="ECO:0000313" key="1">
    <source>
        <dbReference type="EMBL" id="MEJ1089690.1"/>
    </source>
</evidence>
<name>A0ABU8LED1_9MICO</name>
<organism evidence="1 2">
    <name type="scientific">Microbacterium bandirmense</name>
    <dbReference type="NCBI Taxonomy" id="3122050"/>
    <lineage>
        <taxon>Bacteria</taxon>
        <taxon>Bacillati</taxon>
        <taxon>Actinomycetota</taxon>
        <taxon>Actinomycetes</taxon>
        <taxon>Micrococcales</taxon>
        <taxon>Microbacteriaceae</taxon>
        <taxon>Microbacterium</taxon>
    </lineage>
</organism>
<sequence length="450" mass="48829">MTTSSTGRETFPGSRSPRLRVVAIGDADSFVKWAAHLVDQVDDISQHLLLVQTPLAVSDAQRDAAITGTRFAQHPRSVTRIRFADVAAWLAGDAPDVVVLAGRAPFVRLMGREIDRLRRRPVVVSGLPGMSIPALRGALEYRRHCDLMVVHSRREVAAFSRLGRALDIDVPIALATLPFARPSGDRSRGTDLVFAAQALVPAEPQERRRIAEILRLAAVADPARRVVVKLRSRPDETEAHQERVGYAELLENAPENLVFSYAPMVEALATAEGVVTVSSTAAIEAMAAGVPVIALDDLGVRPALLNHVFTGSGLLGGADDVVARRFRHPDAAWAATNYFHDPRTSTWWDQTRGLVAQRRRGTLAARVVPAERGGTLHAAWHRRHVLGAHDRSALGRLADVVVTPVIAALTSLRRRRTAPGSDAVDDDVTLAPSPLVEPVRRRPAASARIR</sequence>
<keyword evidence="2" id="KW-1185">Reference proteome</keyword>
<proteinExistence type="predicted"/>